<gene>
    <name evidence="1" type="ORF">AERO8C_70463</name>
</gene>
<dbReference type="EMBL" id="CABWLC010000020">
    <property type="protein sequence ID" value="VXA88835.1"/>
    <property type="molecule type" value="Genomic_DNA"/>
</dbReference>
<dbReference type="AlphaFoldDB" id="A0A653LCM2"/>
<sequence>MANPPKRSGPSPKSSCKWGCEMGLADLKKKHQLHHQKKFTVDEFIEDAEFYAKGKPKVVSLELGLHRDEALSALAFIESGEHLKPSYKKATFSMSTVAIDELGNLTQQDGMNKSLLLRLFTHYFSSLTPEERQTIYERLNQRS</sequence>
<evidence type="ECO:0000313" key="2">
    <source>
        <dbReference type="Proteomes" id="UP000439123"/>
    </source>
</evidence>
<name>A0A653LCM2_AERVE</name>
<reference evidence="1 2" key="1">
    <citation type="submission" date="2019-10" db="EMBL/GenBank/DDBJ databases">
        <authorList>
            <person name="Karimi E."/>
        </authorList>
    </citation>
    <scope>NUCLEOTIDE SEQUENCE [LARGE SCALE GENOMIC DNA]</scope>
    <source>
        <strain evidence="1">Aeromonas sp. 8C</strain>
    </source>
</reference>
<protein>
    <submittedName>
        <fullName evidence="1">Uncharacterized protein</fullName>
    </submittedName>
</protein>
<evidence type="ECO:0000313" key="1">
    <source>
        <dbReference type="EMBL" id="VXA88835.1"/>
    </source>
</evidence>
<accession>A0A653LCM2</accession>
<accession>A0A6S5YK69</accession>
<dbReference type="Proteomes" id="UP000439123">
    <property type="component" value="Unassembled WGS sequence"/>
</dbReference>
<proteinExistence type="predicted"/>
<organism evidence="1 2">
    <name type="scientific">Aeromonas veronii</name>
    <dbReference type="NCBI Taxonomy" id="654"/>
    <lineage>
        <taxon>Bacteria</taxon>
        <taxon>Pseudomonadati</taxon>
        <taxon>Pseudomonadota</taxon>
        <taxon>Gammaproteobacteria</taxon>
        <taxon>Aeromonadales</taxon>
        <taxon>Aeromonadaceae</taxon>
        <taxon>Aeromonas</taxon>
    </lineage>
</organism>